<dbReference type="InterPro" id="IPR009875">
    <property type="entry name" value="PilZ_domain"/>
</dbReference>
<evidence type="ECO:0000313" key="3">
    <source>
        <dbReference type="Proteomes" id="UP000281112"/>
    </source>
</evidence>
<accession>A0A3N9TFS8</accession>
<dbReference type="EMBL" id="RJVQ01000004">
    <property type="protein sequence ID" value="RQW63101.1"/>
    <property type="molecule type" value="Genomic_DNA"/>
</dbReference>
<dbReference type="GO" id="GO:0035438">
    <property type="term" value="F:cyclic-di-GMP binding"/>
    <property type="evidence" value="ECO:0007669"/>
    <property type="project" value="InterPro"/>
</dbReference>
<feature type="domain" description="PilZ" evidence="1">
    <location>
        <begin position="144"/>
        <end position="244"/>
    </location>
</feature>
<dbReference type="OrthoDB" id="6208912at2"/>
<dbReference type="SUPFAM" id="SSF141371">
    <property type="entry name" value="PilZ domain-like"/>
    <property type="match status" value="1"/>
</dbReference>
<dbReference type="RefSeq" id="WP_124937500.1">
    <property type="nucleotide sequence ID" value="NZ_RJVQ01000004.1"/>
</dbReference>
<proteinExistence type="predicted"/>
<feature type="domain" description="PilZ" evidence="1">
    <location>
        <begin position="469"/>
        <end position="554"/>
    </location>
</feature>
<dbReference type="AlphaFoldDB" id="A0A3N9TFS8"/>
<dbReference type="Gene3D" id="2.40.10.220">
    <property type="entry name" value="predicted glycosyltransferase like domains"/>
    <property type="match status" value="2"/>
</dbReference>
<evidence type="ECO:0000259" key="1">
    <source>
        <dbReference type="Pfam" id="PF07238"/>
    </source>
</evidence>
<dbReference type="Proteomes" id="UP000281112">
    <property type="component" value="Unassembled WGS sequence"/>
</dbReference>
<name>A0A3N9TFS8_9VIBR</name>
<gene>
    <name evidence="2" type="ORF">EES38_11910</name>
</gene>
<evidence type="ECO:0000313" key="2">
    <source>
        <dbReference type="EMBL" id="RQW63101.1"/>
    </source>
</evidence>
<keyword evidence="3" id="KW-1185">Reference proteome</keyword>
<protein>
    <submittedName>
        <fullName evidence="2">PilZ domain-containing protein</fullName>
    </submittedName>
</protein>
<reference evidence="2 3" key="1">
    <citation type="submission" date="2018-11" db="EMBL/GenBank/DDBJ databases">
        <title>Vibrio LJC006 sp. nov., isolated from seawater during the bloom of the enteromorpha.</title>
        <authorList>
            <person name="Liang J."/>
        </authorList>
    </citation>
    <scope>NUCLEOTIDE SEQUENCE [LARGE SCALE GENOMIC DNA]</scope>
    <source>
        <strain evidence="2 3">LJC006</strain>
    </source>
</reference>
<dbReference type="Pfam" id="PF07238">
    <property type="entry name" value="PilZ"/>
    <property type="match status" value="2"/>
</dbReference>
<comment type="caution">
    <text evidence="2">The sequence shown here is derived from an EMBL/GenBank/DDBJ whole genome shotgun (WGS) entry which is preliminary data.</text>
</comment>
<organism evidence="2 3">
    <name type="scientific">Vibrio viridaestus</name>
    <dbReference type="NCBI Taxonomy" id="2487322"/>
    <lineage>
        <taxon>Bacteria</taxon>
        <taxon>Pseudomonadati</taxon>
        <taxon>Pseudomonadota</taxon>
        <taxon>Gammaproteobacteria</taxon>
        <taxon>Vibrionales</taxon>
        <taxon>Vibrionaceae</taxon>
        <taxon>Vibrio</taxon>
    </lineage>
</organism>
<sequence>MQQPEILSLAEKLIPAYHSEDFEHLLSQLTEGLSPSVKLLVKMELNRVMEPCAKDVDLRGRVQGECREYKLAGRTHWLDDVAFNDYHKFVKKYGGYTEGVWEALYNTRNNFRIMREKGQAPKTTATNTSIPFEVESVQLGYDLKRKENRLKLSSQIEISNSRAEKINAVTMDLSPSGARFKVPATFKYKLGETISIRFIQLMTESEVEGIDEPIEYRILGIDESYENDSVKFLRTLKVTDSDVIEKVIDESLISETQKSRHNNQDKIVRARTRAFEHIFLKHACQLPILFNKDEIKAVLLTESNRHIWKYWHDERNQQSLGGLFNSQRMEFLTKPGTKGTSATVYAFQHMHKEKKLFFSMIRTEGTPQERKLFWHLGAKRDSWRVFRLSVFELTDEDKASLSEKSEELEHHLFPLTHMGILQEINTPEAASDYLFVDKPRIPPSELNAYRQSRQQTGKPFSIFYDTRSQRKEPRYNLNSPIEIKFGETAILKGNTKDISKRGLSVVLNAPSELKAEDKVHVHFLELKGYSKTVSLEHVPYTVLRTDDGGTQLQLVMDDSSATVKIIAFLNKLIESNLDRLSEIKELLPNEGLLESFHDILLSNVVCAPIFVERKGATLSTKAIGVTYPLEPYLMLLAKLGSDQKLSLEPIFRGHTNTLLATPMKRIDNAKPVYNEIYISVRKFGARIQSVDTRIRSDFESTQERISFLRDASLFGDIFVLRIVGLPIFNPMTSLLKKDLHELTQLSSYHGKSLEKEISNLAGYAQITDITEEVLIRLELNT</sequence>